<comment type="subcellular location">
    <subcellularLocation>
        <location evidence="3">Secreted</location>
    </subcellularLocation>
</comment>
<reference evidence="12 13" key="1">
    <citation type="submission" date="2020-08" db="EMBL/GenBank/DDBJ databases">
        <title>Genomic Encyclopedia of Type Strains, Phase IV (KMG-IV): sequencing the most valuable type-strain genomes for metagenomic binning, comparative biology and taxonomic classification.</title>
        <authorList>
            <person name="Goeker M."/>
        </authorList>
    </citation>
    <scope>NUCLEOTIDE SEQUENCE [LARGE SCALE GENOMIC DNA]</scope>
    <source>
        <strain evidence="12 13">DSM 102234</strain>
    </source>
</reference>
<evidence type="ECO:0000256" key="9">
    <source>
        <dbReference type="ARBA" id="ARBA00029594"/>
    </source>
</evidence>
<sequence>MNVTSDTTVPKADFFKPDVNCWRVETADKFSFIIDGADYFASLRKIISNCEKQLMLIGWDFDLEIEMLPGESDENGCVADGLPNKLGPFLEAVVARSPQLQVYLLKWNGAVVVAPGRIVPSVALSMFGSDRIHFALDGHHPFGACHHQKIVVADDTFAFCGGIDATENRWDTSEHLPDDPRRVCKDGSLAQPWHDATSAMTGPAASALSELSRLRWQRATGETLERPSTAGTALWPEELEVQAHDVKIAIARTEPPYDGAPLINEIERLYLDSIEAANDVIYLESQYFTAQTICDALQKRLEEENGPEVVIINPKSAQSDFEDDAMHVLRNRMIEQLREVDHENRFRIYYPVNTAEEPIYVHAKIMIVDTSIIRLGSSNLNDRSMGFDTECDVALTDADSLIAETRAKLVSEHLGVTPQVFSETFARERSLIATISALSTGKMRGLRKLRRRRENWRGLLLARTRLMDKRYRHDDDTSAGNGIRPRHLAVIGAGAMIGYIGFMAWRWFEGNH</sequence>
<evidence type="ECO:0000256" key="10">
    <source>
        <dbReference type="SAM" id="Phobius"/>
    </source>
</evidence>
<evidence type="ECO:0000256" key="2">
    <source>
        <dbReference type="ARBA" id="ARBA00003145"/>
    </source>
</evidence>
<keyword evidence="7 12" id="KW-0378">Hydrolase</keyword>
<keyword evidence="5" id="KW-0964">Secreted</keyword>
<dbReference type="GO" id="GO:0009395">
    <property type="term" value="P:phospholipid catabolic process"/>
    <property type="evidence" value="ECO:0007669"/>
    <property type="project" value="TreeGrafter"/>
</dbReference>
<comment type="function">
    <text evidence="2">Could be a virulence factor.</text>
</comment>
<evidence type="ECO:0000256" key="5">
    <source>
        <dbReference type="ARBA" id="ARBA00022525"/>
    </source>
</evidence>
<evidence type="ECO:0000313" key="13">
    <source>
        <dbReference type="Proteomes" id="UP000530268"/>
    </source>
</evidence>
<evidence type="ECO:0000256" key="6">
    <source>
        <dbReference type="ARBA" id="ARBA00022737"/>
    </source>
</evidence>
<feature type="domain" description="PLD phosphodiesterase" evidence="11">
    <location>
        <begin position="357"/>
        <end position="384"/>
    </location>
</feature>
<accession>A0A7W6E7S9</accession>
<keyword evidence="10" id="KW-0812">Transmembrane</keyword>
<name>A0A7W6E7S9_9RHOB</name>
<dbReference type="PANTHER" id="PTHR18896">
    <property type="entry name" value="PHOSPHOLIPASE D"/>
    <property type="match status" value="1"/>
</dbReference>
<evidence type="ECO:0000256" key="1">
    <source>
        <dbReference type="ARBA" id="ARBA00000798"/>
    </source>
</evidence>
<comment type="caution">
    <text evidence="12">The sequence shown here is derived from an EMBL/GenBank/DDBJ whole genome shotgun (WGS) entry which is preliminary data.</text>
</comment>
<dbReference type="RefSeq" id="WP_184562276.1">
    <property type="nucleotide sequence ID" value="NZ_JACIEI010000001.1"/>
</dbReference>
<keyword evidence="10" id="KW-1133">Transmembrane helix</keyword>
<dbReference type="Gene3D" id="3.30.870.10">
    <property type="entry name" value="Endonuclease Chain A"/>
    <property type="match status" value="2"/>
</dbReference>
<evidence type="ECO:0000256" key="3">
    <source>
        <dbReference type="ARBA" id="ARBA00004613"/>
    </source>
</evidence>
<feature type="domain" description="PLD phosphodiesterase" evidence="11">
    <location>
        <begin position="142"/>
        <end position="169"/>
    </location>
</feature>
<dbReference type="GO" id="GO:0005576">
    <property type="term" value="C:extracellular region"/>
    <property type="evidence" value="ECO:0007669"/>
    <property type="project" value="UniProtKB-SubCell"/>
</dbReference>
<protein>
    <recommendedName>
        <fullName evidence="4">Phospholipase D</fullName>
    </recommendedName>
    <alternativeName>
        <fullName evidence="9">Choline phosphatase</fullName>
    </alternativeName>
</protein>
<keyword evidence="8" id="KW-0443">Lipid metabolism</keyword>
<keyword evidence="10" id="KW-0472">Membrane</keyword>
<keyword evidence="13" id="KW-1185">Reference proteome</keyword>
<gene>
    <name evidence="12" type="ORF">GGR95_000438</name>
</gene>
<dbReference type="Proteomes" id="UP000530268">
    <property type="component" value="Unassembled WGS sequence"/>
</dbReference>
<proteinExistence type="predicted"/>
<evidence type="ECO:0000256" key="8">
    <source>
        <dbReference type="ARBA" id="ARBA00023098"/>
    </source>
</evidence>
<evidence type="ECO:0000313" key="12">
    <source>
        <dbReference type="EMBL" id="MBB3992819.1"/>
    </source>
</evidence>
<evidence type="ECO:0000256" key="7">
    <source>
        <dbReference type="ARBA" id="ARBA00022801"/>
    </source>
</evidence>
<dbReference type="PANTHER" id="PTHR18896:SF76">
    <property type="entry name" value="PHOSPHOLIPASE"/>
    <property type="match status" value="1"/>
</dbReference>
<feature type="transmembrane region" description="Helical" evidence="10">
    <location>
        <begin position="488"/>
        <end position="508"/>
    </location>
</feature>
<organism evidence="12 13">
    <name type="scientific">Sulfitobacter undariae</name>
    <dbReference type="NCBI Taxonomy" id="1563671"/>
    <lineage>
        <taxon>Bacteria</taxon>
        <taxon>Pseudomonadati</taxon>
        <taxon>Pseudomonadota</taxon>
        <taxon>Alphaproteobacteria</taxon>
        <taxon>Rhodobacterales</taxon>
        <taxon>Roseobacteraceae</taxon>
        <taxon>Sulfitobacter</taxon>
    </lineage>
</organism>
<comment type="catalytic activity">
    <reaction evidence="1">
        <text>a 1,2-diacyl-sn-glycero-3-phosphocholine + H2O = a 1,2-diacyl-sn-glycero-3-phosphate + choline + H(+)</text>
        <dbReference type="Rhea" id="RHEA:14445"/>
        <dbReference type="ChEBI" id="CHEBI:15354"/>
        <dbReference type="ChEBI" id="CHEBI:15377"/>
        <dbReference type="ChEBI" id="CHEBI:15378"/>
        <dbReference type="ChEBI" id="CHEBI:57643"/>
        <dbReference type="ChEBI" id="CHEBI:58608"/>
        <dbReference type="EC" id="3.1.4.4"/>
    </reaction>
</comment>
<evidence type="ECO:0000259" key="11">
    <source>
        <dbReference type="PROSITE" id="PS50035"/>
    </source>
</evidence>
<keyword evidence="6" id="KW-0677">Repeat</keyword>
<dbReference type="CDD" id="cd09140">
    <property type="entry name" value="PLDc_vPLD1_2_like_bac_1"/>
    <property type="match status" value="1"/>
</dbReference>
<dbReference type="InterPro" id="IPR001736">
    <property type="entry name" value="PLipase_D/transphosphatidylase"/>
</dbReference>
<dbReference type="Pfam" id="PF13091">
    <property type="entry name" value="PLDc_2"/>
    <property type="match status" value="1"/>
</dbReference>
<dbReference type="InterPro" id="IPR015679">
    <property type="entry name" value="PLipase_D_fam"/>
</dbReference>
<dbReference type="EMBL" id="JACIEI010000001">
    <property type="protein sequence ID" value="MBB3992819.1"/>
    <property type="molecule type" value="Genomic_DNA"/>
</dbReference>
<dbReference type="SMART" id="SM00155">
    <property type="entry name" value="PLDc"/>
    <property type="match status" value="2"/>
</dbReference>
<dbReference type="PROSITE" id="PS50035">
    <property type="entry name" value="PLD"/>
    <property type="match status" value="2"/>
</dbReference>
<dbReference type="CDD" id="cd09143">
    <property type="entry name" value="PLDc_vPLD1_2_like_bac_2"/>
    <property type="match status" value="1"/>
</dbReference>
<dbReference type="SUPFAM" id="SSF56024">
    <property type="entry name" value="Phospholipase D/nuclease"/>
    <property type="match status" value="2"/>
</dbReference>
<dbReference type="InterPro" id="IPR025202">
    <property type="entry name" value="PLD-like_dom"/>
</dbReference>
<dbReference type="GO" id="GO:0004630">
    <property type="term" value="F:phospholipase D activity"/>
    <property type="evidence" value="ECO:0007669"/>
    <property type="project" value="UniProtKB-EC"/>
</dbReference>
<evidence type="ECO:0000256" key="4">
    <source>
        <dbReference type="ARBA" id="ARBA00018392"/>
    </source>
</evidence>
<dbReference type="AlphaFoldDB" id="A0A7W6E7S9"/>